<dbReference type="OrthoDB" id="6432721at2759"/>
<reference evidence="2 3" key="1">
    <citation type="journal article" date="2019" name="Sci. Rep.">
        <title>Orb-weaving spider Araneus ventricosus genome elucidates the spidroin gene catalogue.</title>
        <authorList>
            <person name="Kono N."/>
            <person name="Nakamura H."/>
            <person name="Ohtoshi R."/>
            <person name="Moran D.A.P."/>
            <person name="Shinohara A."/>
            <person name="Yoshida Y."/>
            <person name="Fujiwara M."/>
            <person name="Mori M."/>
            <person name="Tomita M."/>
            <person name="Arakawa K."/>
        </authorList>
    </citation>
    <scope>NUCLEOTIDE SEQUENCE [LARGE SCALE GENOMIC DNA]</scope>
</reference>
<evidence type="ECO:0000313" key="3">
    <source>
        <dbReference type="Proteomes" id="UP000499080"/>
    </source>
</evidence>
<organism evidence="2 3">
    <name type="scientific">Araneus ventricosus</name>
    <name type="common">Orbweaver spider</name>
    <name type="synonym">Epeira ventricosa</name>
    <dbReference type="NCBI Taxonomy" id="182803"/>
    <lineage>
        <taxon>Eukaryota</taxon>
        <taxon>Metazoa</taxon>
        <taxon>Ecdysozoa</taxon>
        <taxon>Arthropoda</taxon>
        <taxon>Chelicerata</taxon>
        <taxon>Arachnida</taxon>
        <taxon>Araneae</taxon>
        <taxon>Araneomorphae</taxon>
        <taxon>Entelegynae</taxon>
        <taxon>Araneoidea</taxon>
        <taxon>Araneidae</taxon>
        <taxon>Araneus</taxon>
    </lineage>
</organism>
<feature type="transmembrane region" description="Helical" evidence="1">
    <location>
        <begin position="45"/>
        <end position="63"/>
    </location>
</feature>
<feature type="transmembrane region" description="Helical" evidence="1">
    <location>
        <begin position="108"/>
        <end position="125"/>
    </location>
</feature>
<evidence type="ECO:0000256" key="1">
    <source>
        <dbReference type="SAM" id="Phobius"/>
    </source>
</evidence>
<accession>A0A4Y2MTZ1</accession>
<feature type="transmembrane region" description="Helical" evidence="1">
    <location>
        <begin position="152"/>
        <end position="176"/>
    </location>
</feature>
<keyword evidence="1" id="KW-1133">Transmembrane helix</keyword>
<dbReference type="AlphaFoldDB" id="A0A4Y2MTZ1"/>
<feature type="transmembrane region" description="Helical" evidence="1">
    <location>
        <begin position="258"/>
        <end position="277"/>
    </location>
</feature>
<gene>
    <name evidence="2" type="ORF">AVEN_268347_1</name>
</gene>
<proteinExistence type="predicted"/>
<evidence type="ECO:0008006" key="4">
    <source>
        <dbReference type="Google" id="ProtNLM"/>
    </source>
</evidence>
<keyword evidence="3" id="KW-1185">Reference proteome</keyword>
<keyword evidence="1" id="KW-0812">Transmembrane</keyword>
<evidence type="ECO:0000313" key="2">
    <source>
        <dbReference type="EMBL" id="GBN30062.1"/>
    </source>
</evidence>
<protein>
    <recommendedName>
        <fullName evidence="4">Gustatory receptor</fullName>
    </recommendedName>
</protein>
<comment type="caution">
    <text evidence="2">The sequence shown here is derived from an EMBL/GenBank/DDBJ whole genome shotgun (WGS) entry which is preliminary data.</text>
</comment>
<sequence length="279" mass="32165">MTSLLLWWFVRIRKRDIIEMMEQLEYIQEELNHHDFQKALKTSKAAVVFTLLVLCLQPFVLSLRYLMYQGESLTCSLIHNPSGITVQSILVILLHEFASIYINTSITYAVALFYSLYCHIFSLCLKERDRSVLQTFHLYQHVLKFFKQVEKVMSALIFLTIAHFLVSLFKDMIVLISVAQNGRGTMLFSYGVDLLVCGALITIVVLSAESVQLRANSLRLFLSEYVPYDLKISCARIMEDRDRLKLTGWGTFTIKKPLILTLVAWLISYGVIILQFTSI</sequence>
<name>A0A4Y2MTZ1_ARAVE</name>
<dbReference type="EMBL" id="BGPR01007860">
    <property type="protein sequence ID" value="GBN30062.1"/>
    <property type="molecule type" value="Genomic_DNA"/>
</dbReference>
<dbReference type="Proteomes" id="UP000499080">
    <property type="component" value="Unassembled WGS sequence"/>
</dbReference>
<feature type="transmembrane region" description="Helical" evidence="1">
    <location>
        <begin position="188"/>
        <end position="208"/>
    </location>
</feature>
<keyword evidence="1" id="KW-0472">Membrane</keyword>